<proteinExistence type="predicted"/>
<evidence type="ECO:0000313" key="2">
    <source>
        <dbReference type="Proteomes" id="UP000595814"/>
    </source>
</evidence>
<keyword evidence="2" id="KW-1185">Reference proteome</keyword>
<dbReference type="Proteomes" id="UP000595814">
    <property type="component" value="Chromosome"/>
</dbReference>
<dbReference type="EC" id="4.3.1.15" evidence="1"/>
<gene>
    <name evidence="1" type="primary">dpaL</name>
    <name evidence="1" type="ORF">JFY71_07230</name>
</gene>
<reference evidence="1 2" key="1">
    <citation type="journal article" date="2022" name="Int. J. Syst. Evol. Microbiol.">
        <title>Miniphocaeibacter halophilus sp. nov., an ammonium-tolerant acetate-producing bacterium isolated from a biogas system.</title>
        <authorList>
            <person name="Schnurer A."/>
            <person name="Singh A."/>
            <person name="Bi S."/>
            <person name="Qiao W."/>
            <person name="Westerholm M."/>
        </authorList>
    </citation>
    <scope>NUCLEOTIDE SEQUENCE [LARGE SCALE GENOMIC DNA]</scope>
    <source>
        <strain evidence="1 2">AMB_01</strain>
    </source>
</reference>
<keyword evidence="1" id="KW-0456">Lyase</keyword>
<accession>A0AC61MSD8</accession>
<sequence length="404" mass="44817">MQDFSYIPQNKHKDFNMKGSIEFFSVDEIQRALNFHKSFPSFKETDLVVLNDRSKELGLSNIYVKDESTRFGINSFKGLGASWAMGNYIAEKLNIPIEELPYERMVSDEIRKKLGKVTFASCTDGNHGRGVAWVGQMLQQEVKIFMPKGSGSDRVKNIEALGAEVTVTDLNYDDTIRYVMDEADKNGWVIVQDTSWDGYVDIPKWIMQGYAALVLEAYQQIERDNLPKPTHVFLQAGVGAMAGGACGLITNLLKEDMPKTIIVEPNEAAAFYKSAQANDGERHFVTGSMPTIMAGLACGEPGIIAWDVIAEFADGYIRCPDWISANGMRLSAVPVGNDKSFVSGESAGVSYGLTNELMINEDLKEIKNQIGLDENSIVLCISTEGDTDVKAYQDIVWYGKINKF</sequence>
<dbReference type="EMBL" id="CP066744">
    <property type="protein sequence ID" value="QQK07121.1"/>
    <property type="molecule type" value="Genomic_DNA"/>
</dbReference>
<name>A0AC61MSD8_9FIRM</name>
<protein>
    <submittedName>
        <fullName evidence="1">Diaminopropionate ammonia-lyase</fullName>
        <ecNumber evidence="1">4.3.1.15</ecNumber>
    </submittedName>
</protein>
<evidence type="ECO:0000313" key="1">
    <source>
        <dbReference type="EMBL" id="QQK07121.1"/>
    </source>
</evidence>
<organism evidence="1 2">
    <name type="scientific">Miniphocaeibacter halophilus</name>
    <dbReference type="NCBI Taxonomy" id="2931922"/>
    <lineage>
        <taxon>Bacteria</taxon>
        <taxon>Bacillati</taxon>
        <taxon>Bacillota</taxon>
        <taxon>Tissierellia</taxon>
        <taxon>Tissierellales</taxon>
        <taxon>Peptoniphilaceae</taxon>
        <taxon>Miniphocaeibacter</taxon>
    </lineage>
</organism>